<dbReference type="AlphaFoldDB" id="A0AAW2UYC6"/>
<name>A0AAW2UYC6_9LAMI</name>
<proteinExistence type="predicted"/>
<reference evidence="1" key="2">
    <citation type="journal article" date="2024" name="Plant">
        <title>Genomic evolution and insights into agronomic trait innovations of Sesamum species.</title>
        <authorList>
            <person name="Miao H."/>
            <person name="Wang L."/>
            <person name="Qu L."/>
            <person name="Liu H."/>
            <person name="Sun Y."/>
            <person name="Le M."/>
            <person name="Wang Q."/>
            <person name="Wei S."/>
            <person name="Zheng Y."/>
            <person name="Lin W."/>
            <person name="Duan Y."/>
            <person name="Cao H."/>
            <person name="Xiong S."/>
            <person name="Wang X."/>
            <person name="Wei L."/>
            <person name="Li C."/>
            <person name="Ma Q."/>
            <person name="Ju M."/>
            <person name="Zhao R."/>
            <person name="Li G."/>
            <person name="Mu C."/>
            <person name="Tian Q."/>
            <person name="Mei H."/>
            <person name="Zhang T."/>
            <person name="Gao T."/>
            <person name="Zhang H."/>
        </authorList>
    </citation>
    <scope>NUCLEOTIDE SEQUENCE</scope>
    <source>
        <strain evidence="1">KEN1</strain>
    </source>
</reference>
<protein>
    <submittedName>
        <fullName evidence="1">Uncharacterized protein</fullName>
    </submittedName>
</protein>
<gene>
    <name evidence="1" type="ORF">Slati_3154900</name>
</gene>
<organism evidence="1">
    <name type="scientific">Sesamum latifolium</name>
    <dbReference type="NCBI Taxonomy" id="2727402"/>
    <lineage>
        <taxon>Eukaryota</taxon>
        <taxon>Viridiplantae</taxon>
        <taxon>Streptophyta</taxon>
        <taxon>Embryophyta</taxon>
        <taxon>Tracheophyta</taxon>
        <taxon>Spermatophyta</taxon>
        <taxon>Magnoliopsida</taxon>
        <taxon>eudicotyledons</taxon>
        <taxon>Gunneridae</taxon>
        <taxon>Pentapetalae</taxon>
        <taxon>asterids</taxon>
        <taxon>lamiids</taxon>
        <taxon>Lamiales</taxon>
        <taxon>Pedaliaceae</taxon>
        <taxon>Sesamum</taxon>
    </lineage>
</organism>
<reference evidence="1" key="1">
    <citation type="submission" date="2020-06" db="EMBL/GenBank/DDBJ databases">
        <authorList>
            <person name="Li T."/>
            <person name="Hu X."/>
            <person name="Zhang T."/>
            <person name="Song X."/>
            <person name="Zhang H."/>
            <person name="Dai N."/>
            <person name="Sheng W."/>
            <person name="Hou X."/>
            <person name="Wei L."/>
        </authorList>
    </citation>
    <scope>NUCLEOTIDE SEQUENCE</scope>
    <source>
        <strain evidence="1">KEN1</strain>
        <tissue evidence="1">Leaf</tissue>
    </source>
</reference>
<accession>A0AAW2UYC6</accession>
<dbReference type="EMBL" id="JACGWN010000011">
    <property type="protein sequence ID" value="KAL0421320.1"/>
    <property type="molecule type" value="Genomic_DNA"/>
</dbReference>
<evidence type="ECO:0000313" key="1">
    <source>
        <dbReference type="EMBL" id="KAL0421320.1"/>
    </source>
</evidence>
<comment type="caution">
    <text evidence="1">The sequence shown here is derived from an EMBL/GenBank/DDBJ whole genome shotgun (WGS) entry which is preliminary data.</text>
</comment>
<sequence>MILKLLGSTAECGCFMRGGFIFLDPPVIGEDVAEEGKVEVVDELPAEGAHVDVGGVLRRLLLPFALELLRSSFVYFSGTS</sequence>